<dbReference type="AlphaFoldDB" id="A0A3A3GFT8"/>
<feature type="chain" id="PRO_5017313834" evidence="2">
    <location>
        <begin position="24"/>
        <end position="408"/>
    </location>
</feature>
<dbReference type="EMBL" id="QYZD01000014">
    <property type="protein sequence ID" value="RJG22719.1"/>
    <property type="molecule type" value="Genomic_DNA"/>
</dbReference>
<organism evidence="3 4">
    <name type="scientific">Paenibacillus thiaminolyticus</name>
    <name type="common">Bacillus thiaminolyticus</name>
    <dbReference type="NCBI Taxonomy" id="49283"/>
    <lineage>
        <taxon>Bacteria</taxon>
        <taxon>Bacillati</taxon>
        <taxon>Bacillota</taxon>
        <taxon>Bacilli</taxon>
        <taxon>Bacillales</taxon>
        <taxon>Paenibacillaceae</taxon>
        <taxon>Paenibacillus</taxon>
    </lineage>
</organism>
<proteinExistence type="predicted"/>
<keyword evidence="2" id="KW-0732">Signal</keyword>
<evidence type="ECO:0000256" key="1">
    <source>
        <dbReference type="SAM" id="MobiDB-lite"/>
    </source>
</evidence>
<name>A0A3A3GFT8_PANTH</name>
<sequence>MQKTPWWTRFASLITTAALTSLAAGGVTFAVLAASDSLYPLRGEQPPVTLAKAQSAYVEAEQAPKNVYSLMLVAVRSSSDLHHPERSFAGSLQGRSVQDIADRFKRQLAKNEPFTDWSGARLETLPLGPGMHGWLVRVLSGQEQIGYMILESTEQGDIRLAEYGRGSAMPYQETTLHQALTHRLQVEDAASSASHDMLADVQPYFIDPLVTVWRLEWSSGAVEWLDAQSGEWLPPSFEPDRLAAPWSTDVRAVIASSAAQPKGTAAAVLLLETVPGRKESRSLAGGGESRAPADGEGEDAVPAPSSYRDPFDPYHNILWMARQPQLRKPEAGAPADYKTKRWVYVQQRAGLDMKMPFAYLGMQRWEPAGEADEQGVSKYVIISSNDMEAMRWIPADDALANGYFVPQS</sequence>
<comment type="caution">
    <text evidence="3">The sequence shown here is derived from an EMBL/GenBank/DDBJ whole genome shotgun (WGS) entry which is preliminary data.</text>
</comment>
<evidence type="ECO:0000256" key="2">
    <source>
        <dbReference type="SAM" id="SignalP"/>
    </source>
</evidence>
<reference evidence="3 4" key="1">
    <citation type="submission" date="2018-09" db="EMBL/GenBank/DDBJ databases">
        <title>Paenibacillus SK2017-BO5.</title>
        <authorList>
            <person name="Piskunova J.V."/>
            <person name="Dubiley S.A."/>
            <person name="Severinov K.V."/>
        </authorList>
    </citation>
    <scope>NUCLEOTIDE SEQUENCE [LARGE SCALE GENOMIC DNA]</scope>
    <source>
        <strain evidence="3 4">BO5</strain>
    </source>
</reference>
<protein>
    <submittedName>
        <fullName evidence="3">Phospholipid phosphatase</fullName>
    </submittedName>
</protein>
<evidence type="ECO:0000313" key="4">
    <source>
        <dbReference type="Proteomes" id="UP000266177"/>
    </source>
</evidence>
<dbReference type="Proteomes" id="UP000266177">
    <property type="component" value="Unassembled WGS sequence"/>
</dbReference>
<dbReference type="OrthoDB" id="2475185at2"/>
<feature type="signal peptide" evidence="2">
    <location>
        <begin position="1"/>
        <end position="23"/>
    </location>
</feature>
<evidence type="ECO:0000313" key="3">
    <source>
        <dbReference type="EMBL" id="RJG22719.1"/>
    </source>
</evidence>
<dbReference type="RefSeq" id="WP_119794531.1">
    <property type="nucleotide sequence ID" value="NZ_QYZD01000014.1"/>
</dbReference>
<accession>A0A3A3GFT8</accession>
<feature type="region of interest" description="Disordered" evidence="1">
    <location>
        <begin position="279"/>
        <end position="308"/>
    </location>
</feature>
<gene>
    <name evidence="3" type="ORF">DQX05_15820</name>
</gene>